<comment type="caution">
    <text evidence="2">The sequence shown here is derived from an EMBL/GenBank/DDBJ whole genome shotgun (WGS) entry which is preliminary data.</text>
</comment>
<feature type="region of interest" description="Disordered" evidence="1">
    <location>
        <begin position="21"/>
        <end position="41"/>
    </location>
</feature>
<evidence type="ECO:0000256" key="1">
    <source>
        <dbReference type="SAM" id="MobiDB-lite"/>
    </source>
</evidence>
<keyword evidence="3" id="KW-1185">Reference proteome</keyword>
<evidence type="ECO:0008006" key="4">
    <source>
        <dbReference type="Google" id="ProtNLM"/>
    </source>
</evidence>
<name>A0A7W7CNJ0_9ACTN</name>
<accession>A0A7W7CNJ0</accession>
<evidence type="ECO:0000313" key="2">
    <source>
        <dbReference type="EMBL" id="MBB4691827.1"/>
    </source>
</evidence>
<protein>
    <recommendedName>
        <fullName evidence="4">Lipoprotein</fullName>
    </recommendedName>
</protein>
<feature type="compositionally biased region" description="Low complexity" evidence="1">
    <location>
        <begin position="25"/>
        <end position="36"/>
    </location>
</feature>
<organism evidence="2 3">
    <name type="scientific">Paractinoplanes abujensis</name>
    <dbReference type="NCBI Taxonomy" id="882441"/>
    <lineage>
        <taxon>Bacteria</taxon>
        <taxon>Bacillati</taxon>
        <taxon>Actinomycetota</taxon>
        <taxon>Actinomycetes</taxon>
        <taxon>Micromonosporales</taxon>
        <taxon>Micromonosporaceae</taxon>
        <taxon>Paractinoplanes</taxon>
    </lineage>
</organism>
<reference evidence="2 3" key="1">
    <citation type="submission" date="2020-08" db="EMBL/GenBank/DDBJ databases">
        <title>Sequencing the genomes of 1000 actinobacteria strains.</title>
        <authorList>
            <person name="Klenk H.-P."/>
        </authorList>
    </citation>
    <scope>NUCLEOTIDE SEQUENCE [LARGE SCALE GENOMIC DNA]</scope>
    <source>
        <strain evidence="2 3">DSM 45518</strain>
    </source>
</reference>
<sequence>MIAVTVLLAGCAPTVGIRAAGGAGAPRAEGSASPAPQASPGTAAIDTFRAALRKTHAATYKFSVSSDLPDKARVTGTGTFDRAGKKLQTNLKYTGGINPHTTQSVVIGNHLYQKQPGDSRWVHLNMAKLKKYKSTMQVSLADPVGLAAFSGAIKTVRQTGPNKWAGTFDPNPADTDEFLPLGAPSIVVFSILGPDADFSATTDANGWVTVINAKVTADETVKMTTKFTGHGQSAGIKKPSRTGEAADFYYD</sequence>
<dbReference type="AlphaFoldDB" id="A0A7W7CNJ0"/>
<evidence type="ECO:0000313" key="3">
    <source>
        <dbReference type="Proteomes" id="UP000542742"/>
    </source>
</evidence>
<dbReference type="Gene3D" id="2.50.20.20">
    <property type="match status" value="1"/>
</dbReference>
<dbReference type="EMBL" id="JACHMF010000001">
    <property type="protein sequence ID" value="MBB4691827.1"/>
    <property type="molecule type" value="Genomic_DNA"/>
</dbReference>
<gene>
    <name evidence="2" type="ORF">BKA14_001975</name>
</gene>
<proteinExistence type="predicted"/>
<dbReference type="RefSeq" id="WP_184950603.1">
    <property type="nucleotide sequence ID" value="NZ_BOMC01000004.1"/>
</dbReference>
<dbReference type="Proteomes" id="UP000542742">
    <property type="component" value="Unassembled WGS sequence"/>
</dbReference>